<keyword evidence="1" id="KW-0547">Nucleotide-binding</keyword>
<dbReference type="Gene3D" id="1.25.40.10">
    <property type="entry name" value="Tetratricopeptide repeat domain"/>
    <property type="match status" value="1"/>
</dbReference>
<dbReference type="InterPro" id="IPR029787">
    <property type="entry name" value="Nucleotide_cyclase"/>
</dbReference>
<dbReference type="EMBL" id="BLKS01000001">
    <property type="protein sequence ID" value="GFG51990.1"/>
    <property type="molecule type" value="Genomic_DNA"/>
</dbReference>
<keyword evidence="6" id="KW-1185">Reference proteome</keyword>
<protein>
    <submittedName>
        <fullName evidence="4">Adenylate cyclase</fullName>
    </submittedName>
    <submittedName>
        <fullName evidence="5">Adenylate/guanylate cyclase domain-containing protein</fullName>
    </submittedName>
</protein>
<feature type="domain" description="Guanylate cyclase" evidence="3">
    <location>
        <begin position="64"/>
        <end position="190"/>
    </location>
</feature>
<keyword evidence="2" id="KW-0067">ATP-binding</keyword>
<dbReference type="Proteomes" id="UP000220914">
    <property type="component" value="Unassembled WGS sequence"/>
</dbReference>
<evidence type="ECO:0000313" key="7">
    <source>
        <dbReference type="Proteomes" id="UP000465302"/>
    </source>
</evidence>
<dbReference type="InterPro" id="IPR011990">
    <property type="entry name" value="TPR-like_helical_dom_sf"/>
</dbReference>
<dbReference type="SMART" id="SM00044">
    <property type="entry name" value="CYCc"/>
    <property type="match status" value="1"/>
</dbReference>
<evidence type="ECO:0000259" key="3">
    <source>
        <dbReference type="PROSITE" id="PS50125"/>
    </source>
</evidence>
<dbReference type="Gene3D" id="3.40.50.300">
    <property type="entry name" value="P-loop containing nucleotide triphosphate hydrolases"/>
    <property type="match status" value="1"/>
</dbReference>
<dbReference type="GO" id="GO:0009190">
    <property type="term" value="P:cyclic nucleotide biosynthetic process"/>
    <property type="evidence" value="ECO:0007669"/>
    <property type="project" value="InterPro"/>
</dbReference>
<accession>A0A2A7MZ37</accession>
<dbReference type="GO" id="GO:0004016">
    <property type="term" value="F:adenylate cyclase activity"/>
    <property type="evidence" value="ECO:0007669"/>
    <property type="project" value="TreeGrafter"/>
</dbReference>
<dbReference type="Gene3D" id="3.30.70.1230">
    <property type="entry name" value="Nucleotide cyclase"/>
    <property type="match status" value="1"/>
</dbReference>
<evidence type="ECO:0000256" key="2">
    <source>
        <dbReference type="ARBA" id="ARBA00022840"/>
    </source>
</evidence>
<sequence length="1074" mass="117014">MTDLEPDRSAIDELLDRAVSALNQGDRATADELAGRVLAVDETNADAEEVLAAPAGNGEIRRITILFADLVDSTELSTRIEPETYRTVVGRYRDEVLRIVNSYGGHIGNTKGDGLLAVFGHPHPHENDVVRAVQAGLDITRDVKRLSARVRQRFGFDISVRVGVHRGLVYLDTAQDDVYGFAANLAARMCSIADPGTVAVSEAVERLVRDNFTLEARPAVRVKGVDDPVVSFRPTAEREATPASTGPLIGREPELAAITAEWNDVVSGAKSLAAVAFRGEPGIGKSRLARAAVALAKRSNSVVLELLGSPLHTEVGLYPIRKLLERRCQIAHAASPQERLDRLTAELEARSMDPHALVPLLAPVLGVTPGEGYEPAAAEGNRLNAQIQGAIREYVIGCLADRPGLLLAEDTHWFDPSTLEVLHSLLQPDVGRGLIVMTSRELTSLRTSTAVQVFELGPLSHDETDQLITSLHPRMTARERNEVVRRCDGVPLYIEEVVAKIMEQPANAGDSVPVPDSLYEALFARLRSSENAMSVIQAAAIIGSRFDVGLLRSVVAMPDNQFDVVLTELRSSRVLEPTEDQSWRFRHELLREVAVELIPPSVRRTLHSQIADVLKSVSSQGDRNWPIIARHYERANRIGEAVSAYQRASRAARHVGALSDAMTFLSRALNLLDRLPEGRERHRREISLRLRHGFLVAAAEGPGSPVAAADFERCLELGGTDPLADELFATLMALFTYYVGRGDLRRSQKIVESLRVGVENGREWWLTENIGGSGTLAWLRGDFLDAKEQLEQAAELMKVRGQHDVEAEWFMPHDPVVLGLCGLAHARWIMGDLAGADEALERGAARIEELVFPQGPFSLCYLQFIEVWLRLEAGQYDRAVELAAQTRHRGEQHGFDQWTALGASLHAVAIAMSAMAIGDCDSPAVAGGIDAMLGWTAACRYVGALSFLTSFDGYAARLLIAAGRLEQACAQIDSGLALAKDTGMHYYDAELLRLKAATTEDPDGRSALLSSALSLSRKQHAPVFALRAAVDDYTLRGRAALPSLAEAVKELSPESTWPELAEAQALLAQAQSAR</sequence>
<dbReference type="CDD" id="cd07302">
    <property type="entry name" value="CHD"/>
    <property type="match status" value="1"/>
</dbReference>
<dbReference type="InterPro" id="IPR041664">
    <property type="entry name" value="AAA_16"/>
</dbReference>
<dbReference type="GO" id="GO:0035556">
    <property type="term" value="P:intracellular signal transduction"/>
    <property type="evidence" value="ECO:0007669"/>
    <property type="project" value="InterPro"/>
</dbReference>
<dbReference type="InterPro" id="IPR001054">
    <property type="entry name" value="A/G_cyclase"/>
</dbReference>
<reference evidence="4" key="3">
    <citation type="submission" date="2020-02" db="EMBL/GenBank/DDBJ databases">
        <authorList>
            <person name="Matsumoto Y."/>
            <person name="Motooka D."/>
            <person name="Nakamura S."/>
        </authorList>
    </citation>
    <scope>NUCLEOTIDE SEQUENCE</scope>
    <source>
        <strain evidence="4">JCM 6377</strain>
    </source>
</reference>
<dbReference type="Proteomes" id="UP000465302">
    <property type="component" value="Unassembled WGS sequence"/>
</dbReference>
<comment type="caution">
    <text evidence="5">The sequence shown here is derived from an EMBL/GenBank/DDBJ whole genome shotgun (WGS) entry which is preliminary data.</text>
</comment>
<evidence type="ECO:0000313" key="6">
    <source>
        <dbReference type="Proteomes" id="UP000220914"/>
    </source>
</evidence>
<name>A0A2A7MZ37_MYCAG</name>
<dbReference type="RefSeq" id="WP_097941544.1">
    <property type="nucleotide sequence ID" value="NZ_BLKS01000001.1"/>
</dbReference>
<organism evidence="5 6">
    <name type="scientific">Mycolicibacterium agri</name>
    <name type="common">Mycobacterium agri</name>
    <dbReference type="NCBI Taxonomy" id="36811"/>
    <lineage>
        <taxon>Bacteria</taxon>
        <taxon>Bacillati</taxon>
        <taxon>Actinomycetota</taxon>
        <taxon>Actinomycetes</taxon>
        <taxon>Mycobacteriales</taxon>
        <taxon>Mycobacteriaceae</taxon>
        <taxon>Mycolicibacterium</taxon>
    </lineage>
</organism>
<dbReference type="SUPFAM" id="SSF52540">
    <property type="entry name" value="P-loop containing nucleoside triphosphate hydrolases"/>
    <property type="match status" value="1"/>
</dbReference>
<proteinExistence type="predicted"/>
<dbReference type="EMBL" id="PDCP01000033">
    <property type="protein sequence ID" value="PEG36591.1"/>
    <property type="molecule type" value="Genomic_DNA"/>
</dbReference>
<dbReference type="PANTHER" id="PTHR16305">
    <property type="entry name" value="TESTICULAR SOLUBLE ADENYLYL CYCLASE"/>
    <property type="match status" value="1"/>
</dbReference>
<dbReference type="Pfam" id="PF13191">
    <property type="entry name" value="AAA_16"/>
    <property type="match status" value="1"/>
</dbReference>
<evidence type="ECO:0000313" key="5">
    <source>
        <dbReference type="EMBL" id="PEG36591.1"/>
    </source>
</evidence>
<evidence type="ECO:0000313" key="4">
    <source>
        <dbReference type="EMBL" id="GFG51990.1"/>
    </source>
</evidence>
<dbReference type="OrthoDB" id="5476461at2"/>
<dbReference type="AlphaFoldDB" id="A0A2A7MZ37"/>
<reference evidence="4 7" key="2">
    <citation type="journal article" date="2019" name="Emerg. Microbes Infect.">
        <title>Comprehensive subspecies identification of 175 nontuberculous mycobacteria species based on 7547 genomic profiles.</title>
        <authorList>
            <person name="Matsumoto Y."/>
            <person name="Kinjo T."/>
            <person name="Motooka D."/>
            <person name="Nabeya D."/>
            <person name="Jung N."/>
            <person name="Uechi K."/>
            <person name="Horii T."/>
            <person name="Iida T."/>
            <person name="Fujita J."/>
            <person name="Nakamura S."/>
        </authorList>
    </citation>
    <scope>NUCLEOTIDE SEQUENCE [LARGE SCALE GENOMIC DNA]</scope>
    <source>
        <strain evidence="4 7">JCM 6377</strain>
    </source>
</reference>
<dbReference type="GO" id="GO:0005737">
    <property type="term" value="C:cytoplasm"/>
    <property type="evidence" value="ECO:0007669"/>
    <property type="project" value="TreeGrafter"/>
</dbReference>
<evidence type="ECO:0000256" key="1">
    <source>
        <dbReference type="ARBA" id="ARBA00022741"/>
    </source>
</evidence>
<dbReference type="InterPro" id="IPR027417">
    <property type="entry name" value="P-loop_NTPase"/>
</dbReference>
<dbReference type="PANTHER" id="PTHR16305:SF28">
    <property type="entry name" value="GUANYLATE CYCLASE DOMAIN-CONTAINING PROTEIN"/>
    <property type="match status" value="1"/>
</dbReference>
<dbReference type="GO" id="GO:0005524">
    <property type="term" value="F:ATP binding"/>
    <property type="evidence" value="ECO:0007669"/>
    <property type="project" value="UniProtKB-KW"/>
</dbReference>
<gene>
    <name evidence="4" type="primary">cyaI3</name>
    <name evidence="5" type="ORF">CQY20_18510</name>
    <name evidence="4" type="ORF">MAGR_34310</name>
</gene>
<dbReference type="SUPFAM" id="SSF55073">
    <property type="entry name" value="Nucleotide cyclase"/>
    <property type="match status" value="1"/>
</dbReference>
<dbReference type="PROSITE" id="PS50125">
    <property type="entry name" value="GUANYLATE_CYCLASE_2"/>
    <property type="match status" value="1"/>
</dbReference>
<reference evidence="5 6" key="1">
    <citation type="submission" date="2017-10" db="EMBL/GenBank/DDBJ databases">
        <title>The new phylogeny of genus Mycobacterium.</title>
        <authorList>
            <person name="Tortoli E."/>
            <person name="Trovato A."/>
            <person name="Cirillo D.M."/>
        </authorList>
    </citation>
    <scope>NUCLEOTIDE SEQUENCE [LARGE SCALE GENOMIC DNA]</scope>
    <source>
        <strain evidence="5 6">CCUG37673</strain>
    </source>
</reference>
<dbReference type="Pfam" id="PF00211">
    <property type="entry name" value="Guanylate_cyc"/>
    <property type="match status" value="1"/>
</dbReference>